<dbReference type="eggNOG" id="COG1397">
    <property type="taxonomic scope" value="Bacteria"/>
</dbReference>
<dbReference type="EMBL" id="CP003326">
    <property type="protein sequence ID" value="AFS77942.1"/>
    <property type="molecule type" value="Genomic_DNA"/>
</dbReference>
<dbReference type="AlphaFoldDB" id="K0AYT1"/>
<dbReference type="HOGENOM" id="CLU_693781_0_0_9"/>
<dbReference type="KEGG" id="cad:Curi_c08720"/>
<reference evidence="1 2" key="1">
    <citation type="journal article" date="2012" name="PLoS ONE">
        <title>The purine-utilizing bacterium Clostridium acidurici 9a: a genome-guided metabolic reconsideration.</title>
        <authorList>
            <person name="Hartwich K."/>
            <person name="Poehlein A."/>
            <person name="Daniel R."/>
        </authorList>
    </citation>
    <scope>NUCLEOTIDE SEQUENCE [LARGE SCALE GENOMIC DNA]</scope>
    <source>
        <strain evidence="2">ATCC 7906 / DSM 604 / BCRC 14475 / CIP 104303 / KCTC 5404 / NCIMB 10678 / 9a</strain>
    </source>
</reference>
<dbReference type="RefSeq" id="WP_014967079.1">
    <property type="nucleotide sequence ID" value="NC_018664.1"/>
</dbReference>
<sequence>MQESMIKNFIMNASYFEVLDYKSKGKKPIVEEYEQNQWSYMVEIMILTIKSLLPSQSNDGNIIDYKRFLEELKLWKSYRHGYNKDIINAIDKNYTKEYWNSTDETIYARIVPITLANQNWHTVKKETIKNILYTSGNIEILLEYVLLSKILFLKLKYKDYEYIDILETLKQEIINFSQKDLLECDDFYKMPKDTYCKNYVIEFERTKIDIISFLNGININQKFNTLRESLYILKESETYIYEKDNGNFFTHGLVGMIKGEIISRDIKDINFIESLCSYITKLRKGRINPESLYIESYKDTDIFKYNYDEAFSHDILNKCQIIYKGERDRFIISYVKTRAGIYRFVKLKDN</sequence>
<evidence type="ECO:0000313" key="2">
    <source>
        <dbReference type="Proteomes" id="UP000006094"/>
    </source>
</evidence>
<evidence type="ECO:0000313" key="1">
    <source>
        <dbReference type="EMBL" id="AFS77942.1"/>
    </source>
</evidence>
<dbReference type="OrthoDB" id="1950456at2"/>
<protein>
    <submittedName>
        <fullName evidence="1">Uncharacterized protein</fullName>
    </submittedName>
</protein>
<dbReference type="Proteomes" id="UP000006094">
    <property type="component" value="Chromosome"/>
</dbReference>
<gene>
    <name evidence="1" type="ordered locus">Curi_c08720</name>
</gene>
<organism evidence="1 2">
    <name type="scientific">Gottschalkia acidurici (strain ATCC 7906 / DSM 604 / BCRC 14475 / CIP 104303 / KCTC 5404 / NCIMB 10678 / 9a)</name>
    <name type="common">Clostridium acidurici</name>
    <dbReference type="NCBI Taxonomy" id="1128398"/>
    <lineage>
        <taxon>Bacteria</taxon>
        <taxon>Bacillati</taxon>
        <taxon>Bacillota</taxon>
        <taxon>Tissierellia</taxon>
        <taxon>Tissierellales</taxon>
        <taxon>Gottschalkiaceae</taxon>
        <taxon>Gottschalkia</taxon>
    </lineage>
</organism>
<name>K0AYT1_GOTA9</name>
<keyword evidence="2" id="KW-1185">Reference proteome</keyword>
<dbReference type="STRING" id="1128398.Curi_c08720"/>
<proteinExistence type="predicted"/>
<accession>K0AYT1</accession>